<dbReference type="Proteomes" id="UP001199631">
    <property type="component" value="Unassembled WGS sequence"/>
</dbReference>
<evidence type="ECO:0000256" key="2">
    <source>
        <dbReference type="ARBA" id="ARBA00022692"/>
    </source>
</evidence>
<dbReference type="InterPro" id="IPR006480">
    <property type="entry name" value="Phage_holin_4_1"/>
</dbReference>
<evidence type="ECO:0000256" key="1">
    <source>
        <dbReference type="ARBA" id="ARBA00004141"/>
    </source>
</evidence>
<keyword evidence="3 6" id="KW-1133">Transmembrane helix</keyword>
<dbReference type="GO" id="GO:0016020">
    <property type="term" value="C:membrane"/>
    <property type="evidence" value="ECO:0007669"/>
    <property type="project" value="UniProtKB-SubCell"/>
</dbReference>
<keyword evidence="8" id="KW-1185">Reference proteome</keyword>
<evidence type="ECO:0000256" key="6">
    <source>
        <dbReference type="SAM" id="Phobius"/>
    </source>
</evidence>
<evidence type="ECO:0000256" key="3">
    <source>
        <dbReference type="ARBA" id="ARBA00022989"/>
    </source>
</evidence>
<keyword evidence="2 6" id="KW-0812">Transmembrane</keyword>
<evidence type="ECO:0000256" key="5">
    <source>
        <dbReference type="ARBA" id="ARBA00023600"/>
    </source>
</evidence>
<dbReference type="EMBL" id="JAIFZM010000001">
    <property type="protein sequence ID" value="MCG3417555.1"/>
    <property type="molecule type" value="Genomic_DNA"/>
</dbReference>
<keyword evidence="4 6" id="KW-0472">Membrane</keyword>
<accession>A0AAW5B1C2</accession>
<reference evidence="7 8" key="1">
    <citation type="journal article" date="2022" name="Evol. Bioinform. Online">
        <title>Draft Genome Sequence of Oceanobacillus jordanicus Strain GSFE11, a Halotolerant Plant Growth-Promoting Bacterial Endophyte Isolated From the Jordan Valley.</title>
        <authorList>
            <person name="Alhindi T."/>
            <person name="Albdaiwi R."/>
        </authorList>
    </citation>
    <scope>NUCLEOTIDE SEQUENCE [LARGE SCALE GENOMIC DNA]</scope>
    <source>
        <strain evidence="7 8">GSFE11</strain>
    </source>
</reference>
<evidence type="ECO:0000313" key="8">
    <source>
        <dbReference type="Proteomes" id="UP001199631"/>
    </source>
</evidence>
<dbReference type="AlphaFoldDB" id="A0AAW5B1C2"/>
<comment type="caution">
    <text evidence="7">The sequence shown here is derived from an EMBL/GenBank/DDBJ whole genome shotgun (WGS) entry which is preliminary data.</text>
</comment>
<proteinExistence type="inferred from homology"/>
<name>A0AAW5B1C2_9BACI</name>
<dbReference type="Pfam" id="PF05105">
    <property type="entry name" value="Phage_holin_4_1"/>
    <property type="match status" value="1"/>
</dbReference>
<feature type="transmembrane region" description="Helical" evidence="6">
    <location>
        <begin position="26"/>
        <end position="45"/>
    </location>
</feature>
<evidence type="ECO:0000313" key="7">
    <source>
        <dbReference type="EMBL" id="MCG3417555.1"/>
    </source>
</evidence>
<comment type="subcellular location">
    <subcellularLocation>
        <location evidence="1">Membrane</location>
        <topology evidence="1">Multi-pass membrane protein</topology>
    </subcellularLocation>
</comment>
<gene>
    <name evidence="7" type="ORF">K3T81_00205</name>
</gene>
<comment type="similarity">
    <text evidence="5">Belongs to the bacteriophage holin family. Cp-1 holin subfamily.</text>
</comment>
<evidence type="ECO:0000256" key="4">
    <source>
        <dbReference type="ARBA" id="ARBA00023136"/>
    </source>
</evidence>
<dbReference type="NCBIfam" id="TIGR01593">
    <property type="entry name" value="holin_tox_secr"/>
    <property type="match status" value="1"/>
</dbReference>
<sequence length="134" mass="15043">MSCIYLTITEGFEKLTAGYRALENDGLLYTLVALMVIDCITELMITVIEKSPSQNIGFRGVFKKVLIFCFVGIGQMVDLHIIQNESIIRTAVIFFYISNEGISILKNAALIGLPVPKKLKDILEQLKDNDKKEK</sequence>
<dbReference type="RefSeq" id="WP_238017294.1">
    <property type="nucleotide sequence ID" value="NZ_JAIFZM010000001.1"/>
</dbReference>
<protein>
    <submittedName>
        <fullName evidence="7">Phage holin family protein</fullName>
    </submittedName>
</protein>
<organism evidence="7 8">
    <name type="scientific">Oceanobacillus jordanicus</name>
    <dbReference type="NCBI Taxonomy" id="2867266"/>
    <lineage>
        <taxon>Bacteria</taxon>
        <taxon>Bacillati</taxon>
        <taxon>Bacillota</taxon>
        <taxon>Bacilli</taxon>
        <taxon>Bacillales</taxon>
        <taxon>Bacillaceae</taxon>
        <taxon>Oceanobacillus</taxon>
    </lineage>
</organism>